<keyword evidence="2" id="KW-0328">Glycosyltransferase</keyword>
<dbReference type="Gene3D" id="3.90.550.10">
    <property type="entry name" value="Spore Coat Polysaccharide Biosynthesis Protein SpsA, Chain A"/>
    <property type="match status" value="1"/>
</dbReference>
<dbReference type="PANTHER" id="PTHR43685">
    <property type="entry name" value="GLYCOSYLTRANSFERASE"/>
    <property type="match status" value="1"/>
</dbReference>
<proteinExistence type="inferred from homology"/>
<evidence type="ECO:0000313" key="5">
    <source>
        <dbReference type="EMBL" id="EMI56486.1"/>
    </source>
</evidence>
<dbReference type="InterPro" id="IPR050834">
    <property type="entry name" value="Glycosyltransf_2"/>
</dbReference>
<name>M5UF64_9BACT</name>
<dbReference type="InterPro" id="IPR029044">
    <property type="entry name" value="Nucleotide-diphossugar_trans"/>
</dbReference>
<keyword evidence="6" id="KW-1185">Reference proteome</keyword>
<evidence type="ECO:0000259" key="4">
    <source>
        <dbReference type="Pfam" id="PF00535"/>
    </source>
</evidence>
<reference evidence="5 6" key="1">
    <citation type="journal article" date="2013" name="Mar. Genomics">
        <title>Expression of sulfatases in Rhodopirellula baltica and the diversity of sulfatases in the genus Rhodopirellula.</title>
        <authorList>
            <person name="Wegner C.E."/>
            <person name="Richter-Heitmann T."/>
            <person name="Klindworth A."/>
            <person name="Klockow C."/>
            <person name="Richter M."/>
            <person name="Achstetter T."/>
            <person name="Glockner F.O."/>
            <person name="Harder J."/>
        </authorList>
    </citation>
    <scope>NUCLEOTIDE SEQUENCE [LARGE SCALE GENOMIC DNA]</scope>
    <source>
        <strain evidence="5 6">SM41</strain>
    </source>
</reference>
<evidence type="ECO:0000313" key="6">
    <source>
        <dbReference type="Proteomes" id="UP000011885"/>
    </source>
</evidence>
<comment type="similarity">
    <text evidence="1">Belongs to the glycosyltransferase 2 family.</text>
</comment>
<organism evidence="5 6">
    <name type="scientific">Rhodopirellula sallentina SM41</name>
    <dbReference type="NCBI Taxonomy" id="1263870"/>
    <lineage>
        <taxon>Bacteria</taxon>
        <taxon>Pseudomonadati</taxon>
        <taxon>Planctomycetota</taxon>
        <taxon>Planctomycetia</taxon>
        <taxon>Pirellulales</taxon>
        <taxon>Pirellulaceae</taxon>
        <taxon>Rhodopirellula</taxon>
    </lineage>
</organism>
<protein>
    <submittedName>
        <fullName evidence="5">Glycosyl transferase, family 2 protein</fullName>
    </submittedName>
</protein>
<comment type="caution">
    <text evidence="5">The sequence shown here is derived from an EMBL/GenBank/DDBJ whole genome shotgun (WGS) entry which is preliminary data.</text>
</comment>
<dbReference type="OrthoDB" id="9772170at2"/>
<sequence length="231" mass="25597">MVLRKGVNHALNTGLAHCNSIYIARIDCDDISAPNRFQRQLEVMSQLPDIGILGTTSTLIDESDNEIGELAYPLKHDQIINKLLTFGCGLTHPSAMIRGSVMELLRQYESTTGASQDFDLYLRASEISRLANLDEPLLCYRIHNQSMGATSSAAQASPKHHSLAAYNRRNPLPSDYLLNFAHQASWMTAEEGQGREAFGFAMQCIKHKPNSFLGYRSVARSIYTMACGTGR</sequence>
<evidence type="ECO:0000256" key="2">
    <source>
        <dbReference type="ARBA" id="ARBA00022676"/>
    </source>
</evidence>
<dbReference type="GO" id="GO:0016757">
    <property type="term" value="F:glycosyltransferase activity"/>
    <property type="evidence" value="ECO:0007669"/>
    <property type="project" value="UniProtKB-KW"/>
</dbReference>
<evidence type="ECO:0000256" key="1">
    <source>
        <dbReference type="ARBA" id="ARBA00006739"/>
    </source>
</evidence>
<dbReference type="SUPFAM" id="SSF53448">
    <property type="entry name" value="Nucleotide-diphospho-sugar transferases"/>
    <property type="match status" value="1"/>
</dbReference>
<keyword evidence="3 5" id="KW-0808">Transferase</keyword>
<gene>
    <name evidence="5" type="ORF">RSSM_02077</name>
</gene>
<dbReference type="EMBL" id="ANOH01000144">
    <property type="protein sequence ID" value="EMI56486.1"/>
    <property type="molecule type" value="Genomic_DNA"/>
</dbReference>
<evidence type="ECO:0000256" key="3">
    <source>
        <dbReference type="ARBA" id="ARBA00022679"/>
    </source>
</evidence>
<dbReference type="RefSeq" id="WP_008677195.1">
    <property type="nucleotide sequence ID" value="NZ_ANOH01000144.1"/>
</dbReference>
<dbReference type="Pfam" id="PF00535">
    <property type="entry name" value="Glycos_transf_2"/>
    <property type="match status" value="1"/>
</dbReference>
<dbReference type="AlphaFoldDB" id="M5UF64"/>
<dbReference type="InterPro" id="IPR001173">
    <property type="entry name" value="Glyco_trans_2-like"/>
</dbReference>
<feature type="domain" description="Glycosyltransferase 2-like" evidence="4">
    <location>
        <begin position="5"/>
        <end position="78"/>
    </location>
</feature>
<dbReference type="Proteomes" id="UP000011885">
    <property type="component" value="Unassembled WGS sequence"/>
</dbReference>
<dbReference type="PATRIC" id="fig|1263870.3.peg.2218"/>
<accession>M5UF64</accession>
<dbReference type="PANTHER" id="PTHR43685:SF5">
    <property type="entry name" value="GLYCOSYLTRANSFERASE EPSE-RELATED"/>
    <property type="match status" value="1"/>
</dbReference>